<keyword evidence="15" id="KW-1185">Reference proteome</keyword>
<evidence type="ECO:0000259" key="13">
    <source>
        <dbReference type="PROSITE" id="PS50252"/>
    </source>
</evidence>
<keyword evidence="4" id="KW-0520">NAD</keyword>
<comment type="similarity">
    <text evidence="1 11">Belongs to the aldehyde dehydrogenase family.</text>
</comment>
<proteinExistence type="inferred from homology"/>
<evidence type="ECO:0000256" key="12">
    <source>
        <dbReference type="SAM" id="MobiDB-lite"/>
    </source>
</evidence>
<dbReference type="GO" id="GO:0003677">
    <property type="term" value="F:DNA binding"/>
    <property type="evidence" value="ECO:0007669"/>
    <property type="project" value="UniProtKB-UniRule"/>
</dbReference>
<dbReference type="InterPro" id="IPR008967">
    <property type="entry name" value="p53-like_TF_DNA-bd_sf"/>
</dbReference>
<feature type="compositionally biased region" description="Basic residues" evidence="12">
    <location>
        <begin position="770"/>
        <end position="779"/>
    </location>
</feature>
<dbReference type="FunFam" id="2.60.40.820:FF:000006">
    <property type="entry name" value="T-box transcription factor"/>
    <property type="match status" value="1"/>
</dbReference>
<dbReference type="PANTHER" id="PTHR43570">
    <property type="entry name" value="ALDEHYDE DEHYDROGENASE"/>
    <property type="match status" value="1"/>
</dbReference>
<feature type="compositionally biased region" description="Low complexity" evidence="12">
    <location>
        <begin position="721"/>
        <end position="739"/>
    </location>
</feature>
<name>A0A6B0RR75_9CETA</name>
<feature type="region of interest" description="Disordered" evidence="12">
    <location>
        <begin position="479"/>
        <end position="519"/>
    </location>
</feature>
<reference evidence="14" key="1">
    <citation type="submission" date="2019-10" db="EMBL/GenBank/DDBJ databases">
        <title>The sequence and de novo assembly of the wild yak genome.</title>
        <authorList>
            <person name="Liu Y."/>
        </authorList>
    </citation>
    <scope>NUCLEOTIDE SEQUENCE [LARGE SCALE GENOMIC DNA]</scope>
    <source>
        <strain evidence="14">WY2019</strain>
    </source>
</reference>
<dbReference type="GO" id="GO:0045893">
    <property type="term" value="P:positive regulation of DNA-templated transcription"/>
    <property type="evidence" value="ECO:0007669"/>
    <property type="project" value="InterPro"/>
</dbReference>
<dbReference type="GO" id="GO:0006081">
    <property type="term" value="P:aldehyde metabolic process"/>
    <property type="evidence" value="ECO:0007669"/>
    <property type="project" value="InterPro"/>
</dbReference>
<dbReference type="GO" id="GO:0003700">
    <property type="term" value="F:DNA-binding transcription factor activity"/>
    <property type="evidence" value="ECO:0007669"/>
    <property type="project" value="InterPro"/>
</dbReference>
<dbReference type="Gene3D" id="2.60.40.820">
    <property type="entry name" value="Transcription factor, T-box"/>
    <property type="match status" value="1"/>
</dbReference>
<sequence>MDPFADTLQRLREAFVSGRTRPAKFRAAQLKGLSLFLQENKQLLQEALAQDLYKTAFHSEVSELILCQNQVDFALRNLHTWMKDEPGAKNLMTQLDSVFIRKEPFGLVLILSPWNYPLNLSLGPLVGALSAGNCVVLKPSEISKSTMKVLAKVLPRYLDQSCFAVVLGGPEETGRLLEHKFDYIFFTGSPRVGKIVMAAAAKHLTPVTLELGGKNPCYVDDNCDPQTVANRVAFFRCFNAGQTCVAPDYVLCSPEMQAQLVPALQSAITRFYGNDPQRSPDLGRIISQKHFQRLRGLLSCGRVVIGGQSDESDLYIAPTVLVDVKETEPVMQEEIFGPILPIVNVRSLDQAIDFINRREKPLALYAFSNSSQAVKQMLDRTSSGSFAGNQGFTFLTLTSLPFGGVGQSGMGRYHGKFSFDTFSHHRACLLSHPGLEMLNNIRYPPYSDFEQKLITWALGSHSCTLLLGVFAPSETYTLPTTSSSWEPQPDSMLPSGPSTGSTGAPAVAEPTEQGPKNPRVSSVTVQLEMKALWEEFNQLGTEMIVTKAGRRMFPTFQVKILGMDSLADYALLMDFVPLDDKRYRYAFHSSAWLVAGKADPATPGRVHFHPDSPAKGAQWMRQIVSFDKLKLTNNLLDENGHIILNSMHRYQPRFHVVFVDPRKDSERYAQENFKSFIFTETQFTAVTAYQNHRITQLKIASNPFAKGFRESDPDSWPISPRPLLSVPTRSRSSLSPRLLKGSTEREKGQPPGPQTLWDWSPLSGKEGRGQGHRALRKEL</sequence>
<evidence type="ECO:0000256" key="8">
    <source>
        <dbReference type="ARBA" id="ARBA00038982"/>
    </source>
</evidence>
<dbReference type="SUPFAM" id="SSF53720">
    <property type="entry name" value="ALDH-like"/>
    <property type="match status" value="1"/>
</dbReference>
<dbReference type="Gene3D" id="3.40.309.10">
    <property type="entry name" value="Aldehyde Dehydrogenase, Chain A, domain 2"/>
    <property type="match status" value="1"/>
</dbReference>
<dbReference type="GO" id="GO:0009653">
    <property type="term" value="P:anatomical structure morphogenesis"/>
    <property type="evidence" value="ECO:0007669"/>
    <property type="project" value="UniProtKB-ARBA"/>
</dbReference>
<dbReference type="EC" id="1.2.1.5" evidence="8"/>
<evidence type="ECO:0000256" key="11">
    <source>
        <dbReference type="RuleBase" id="RU003345"/>
    </source>
</evidence>
<keyword evidence="5 9" id="KW-0238">DNA-binding</keyword>
<evidence type="ECO:0000256" key="5">
    <source>
        <dbReference type="ARBA" id="ARBA00023125"/>
    </source>
</evidence>
<dbReference type="FunFam" id="3.40.605.10:FF:000004">
    <property type="entry name" value="Aldehyde dehydrogenase"/>
    <property type="match status" value="1"/>
</dbReference>
<dbReference type="SUPFAM" id="SSF49417">
    <property type="entry name" value="p53-like transcription factors"/>
    <property type="match status" value="1"/>
</dbReference>
<dbReference type="InterPro" id="IPR012394">
    <property type="entry name" value="Aldehyde_DH_NAD(P)"/>
</dbReference>
<dbReference type="InterPro" id="IPR036960">
    <property type="entry name" value="T-box_sf"/>
</dbReference>
<dbReference type="GO" id="GO:0004029">
    <property type="term" value="F:aldehyde dehydrogenase (NAD+) activity"/>
    <property type="evidence" value="ECO:0007669"/>
    <property type="project" value="TreeGrafter"/>
</dbReference>
<evidence type="ECO:0000256" key="4">
    <source>
        <dbReference type="ARBA" id="ARBA00023027"/>
    </source>
</evidence>
<evidence type="ECO:0000256" key="10">
    <source>
        <dbReference type="PROSITE-ProRule" id="PRU10007"/>
    </source>
</evidence>
<dbReference type="Pfam" id="PF00171">
    <property type="entry name" value="Aldedh"/>
    <property type="match status" value="1"/>
</dbReference>
<dbReference type="InterPro" id="IPR016161">
    <property type="entry name" value="Ald_DH/histidinol_DH"/>
</dbReference>
<comment type="caution">
    <text evidence="14">The sequence shown here is derived from an EMBL/GenBank/DDBJ whole genome shotgun (WGS) entry which is preliminary data.</text>
</comment>
<dbReference type="InterPro" id="IPR018186">
    <property type="entry name" value="TF_T-box_CS"/>
</dbReference>
<dbReference type="GO" id="GO:0005737">
    <property type="term" value="C:cytoplasm"/>
    <property type="evidence" value="ECO:0007669"/>
    <property type="project" value="TreeGrafter"/>
</dbReference>
<dbReference type="EMBL" id="VBQZ03000064">
    <property type="protein sequence ID" value="MXQ90544.1"/>
    <property type="molecule type" value="Genomic_DNA"/>
</dbReference>
<dbReference type="InterPro" id="IPR015590">
    <property type="entry name" value="Aldehyde_DH_dom"/>
</dbReference>
<dbReference type="Proteomes" id="UP000322234">
    <property type="component" value="Unassembled WGS sequence"/>
</dbReference>
<evidence type="ECO:0000256" key="7">
    <source>
        <dbReference type="ARBA" id="ARBA00023242"/>
    </source>
</evidence>
<evidence type="ECO:0000256" key="6">
    <source>
        <dbReference type="ARBA" id="ARBA00023163"/>
    </source>
</evidence>
<feature type="active site" evidence="10">
    <location>
        <position position="210"/>
    </location>
</feature>
<dbReference type="PANTHER" id="PTHR43570:SF2">
    <property type="entry name" value="ALDEHYDE DEHYDROGENASE FAMILY 3 MEMBER B1"/>
    <property type="match status" value="1"/>
</dbReference>
<evidence type="ECO:0000313" key="14">
    <source>
        <dbReference type="EMBL" id="MXQ90544.1"/>
    </source>
</evidence>
<dbReference type="PROSITE" id="PS01264">
    <property type="entry name" value="TBOX_2"/>
    <property type="match status" value="1"/>
</dbReference>
<dbReference type="Pfam" id="PF00907">
    <property type="entry name" value="T-box"/>
    <property type="match status" value="1"/>
</dbReference>
<dbReference type="PROSITE" id="PS01283">
    <property type="entry name" value="TBOX_1"/>
    <property type="match status" value="1"/>
</dbReference>
<evidence type="ECO:0000256" key="3">
    <source>
        <dbReference type="ARBA" id="ARBA00023015"/>
    </source>
</evidence>
<dbReference type="InterPro" id="IPR016162">
    <property type="entry name" value="Ald_DH_N"/>
</dbReference>
<keyword evidence="6" id="KW-0804">Transcription</keyword>
<dbReference type="PRINTS" id="PR00937">
    <property type="entry name" value="TBOX"/>
</dbReference>
<keyword evidence="3" id="KW-0805">Transcription regulation</keyword>
<dbReference type="AlphaFoldDB" id="A0A6B0RR75"/>
<evidence type="ECO:0000256" key="1">
    <source>
        <dbReference type="ARBA" id="ARBA00009986"/>
    </source>
</evidence>
<evidence type="ECO:0000256" key="9">
    <source>
        <dbReference type="PROSITE-ProRule" id="PRU00201"/>
    </source>
</evidence>
<dbReference type="FunFam" id="3.40.309.10:FF:000003">
    <property type="entry name" value="Aldehyde dehydrogenase"/>
    <property type="match status" value="1"/>
</dbReference>
<comment type="subcellular location">
    <subcellularLocation>
        <location evidence="9">Nucleus</location>
    </subcellularLocation>
</comment>
<dbReference type="SMART" id="SM00425">
    <property type="entry name" value="TBOX"/>
    <property type="match status" value="1"/>
</dbReference>
<comment type="caution">
    <text evidence="9">Lacks conserved residue(s) required for the propagation of feature annotation.</text>
</comment>
<dbReference type="PROSITE" id="PS50252">
    <property type="entry name" value="TBOX_3"/>
    <property type="match status" value="1"/>
</dbReference>
<dbReference type="Gene3D" id="3.40.605.10">
    <property type="entry name" value="Aldehyde Dehydrogenase, Chain A, domain 1"/>
    <property type="match status" value="1"/>
</dbReference>
<dbReference type="CDD" id="cd07132">
    <property type="entry name" value="ALDH_F3AB"/>
    <property type="match status" value="1"/>
</dbReference>
<organism evidence="14 15">
    <name type="scientific">Bos mutus</name>
    <name type="common">wild yak</name>
    <dbReference type="NCBI Taxonomy" id="72004"/>
    <lineage>
        <taxon>Eukaryota</taxon>
        <taxon>Metazoa</taxon>
        <taxon>Chordata</taxon>
        <taxon>Craniata</taxon>
        <taxon>Vertebrata</taxon>
        <taxon>Euteleostomi</taxon>
        <taxon>Mammalia</taxon>
        <taxon>Eutheria</taxon>
        <taxon>Laurasiatheria</taxon>
        <taxon>Artiodactyla</taxon>
        <taxon>Ruminantia</taxon>
        <taxon>Pecora</taxon>
        <taxon>Bovidae</taxon>
        <taxon>Bovinae</taxon>
        <taxon>Bos</taxon>
    </lineage>
</organism>
<dbReference type="InterPro" id="IPR046360">
    <property type="entry name" value="T-box_DNA-bd"/>
</dbReference>
<dbReference type="GO" id="GO:0005634">
    <property type="term" value="C:nucleus"/>
    <property type="evidence" value="ECO:0007669"/>
    <property type="project" value="UniProtKB-SubCell"/>
</dbReference>
<evidence type="ECO:0000256" key="2">
    <source>
        <dbReference type="ARBA" id="ARBA00023002"/>
    </source>
</evidence>
<dbReference type="InterPro" id="IPR016163">
    <property type="entry name" value="Ald_DH_C"/>
</dbReference>
<feature type="region of interest" description="Disordered" evidence="12">
    <location>
        <begin position="710"/>
        <end position="779"/>
    </location>
</feature>
<dbReference type="PROSITE" id="PS00687">
    <property type="entry name" value="ALDEHYDE_DEHYDR_GLU"/>
    <property type="match status" value="1"/>
</dbReference>
<gene>
    <name evidence="14" type="ORF">E5288_WYG016158</name>
</gene>
<dbReference type="InterPro" id="IPR029510">
    <property type="entry name" value="Ald_DH_CS_GLU"/>
</dbReference>
<feature type="domain" description="T-box" evidence="13">
    <location>
        <begin position="527"/>
        <end position="710"/>
    </location>
</feature>
<protein>
    <recommendedName>
        <fullName evidence="8">aldehyde dehydrogenase [NAD(P)(+)]</fullName>
        <ecNumber evidence="8">1.2.1.5</ecNumber>
    </recommendedName>
</protein>
<dbReference type="GO" id="GO:0004028">
    <property type="term" value="F:3-chloroallyl aldehyde dehydrogenase activity"/>
    <property type="evidence" value="ECO:0007669"/>
    <property type="project" value="TreeGrafter"/>
</dbReference>
<accession>A0A6B0RR75</accession>
<evidence type="ECO:0000313" key="15">
    <source>
        <dbReference type="Proteomes" id="UP000322234"/>
    </source>
</evidence>
<dbReference type="CDD" id="cd20187">
    <property type="entry name" value="T-box_TBX1_10-like"/>
    <property type="match status" value="1"/>
</dbReference>
<keyword evidence="7 9" id="KW-0539">Nucleus</keyword>
<keyword evidence="2 11" id="KW-0560">Oxidoreductase</keyword>